<dbReference type="Proteomes" id="UP001590951">
    <property type="component" value="Unassembled WGS sequence"/>
</dbReference>
<feature type="region of interest" description="Disordered" evidence="1">
    <location>
        <begin position="1"/>
        <end position="182"/>
    </location>
</feature>
<organism evidence="2 3">
    <name type="scientific">Lepraria finkii</name>
    <dbReference type="NCBI Taxonomy" id="1340010"/>
    <lineage>
        <taxon>Eukaryota</taxon>
        <taxon>Fungi</taxon>
        <taxon>Dikarya</taxon>
        <taxon>Ascomycota</taxon>
        <taxon>Pezizomycotina</taxon>
        <taxon>Lecanoromycetes</taxon>
        <taxon>OSLEUM clade</taxon>
        <taxon>Lecanoromycetidae</taxon>
        <taxon>Lecanorales</taxon>
        <taxon>Lecanorineae</taxon>
        <taxon>Stereocaulaceae</taxon>
        <taxon>Lepraria</taxon>
    </lineage>
</organism>
<proteinExistence type="predicted"/>
<evidence type="ECO:0000256" key="1">
    <source>
        <dbReference type="SAM" id="MobiDB-lite"/>
    </source>
</evidence>
<feature type="compositionally biased region" description="Low complexity" evidence="1">
    <location>
        <begin position="95"/>
        <end position="128"/>
    </location>
</feature>
<name>A0ABR4B8D6_9LECA</name>
<accession>A0ABR4B8D6</accession>
<evidence type="ECO:0000313" key="2">
    <source>
        <dbReference type="EMBL" id="KAL2052073.1"/>
    </source>
</evidence>
<gene>
    <name evidence="2" type="ORF">ABVK25_007515</name>
</gene>
<reference evidence="2 3" key="1">
    <citation type="submission" date="2024-09" db="EMBL/GenBank/DDBJ databases">
        <title>Rethinking Asexuality: The Enigmatic Case of Functional Sexual Genes in Lepraria (Stereocaulaceae).</title>
        <authorList>
            <person name="Doellman M."/>
            <person name="Sun Y."/>
            <person name="Barcenas-Pena A."/>
            <person name="Lumbsch H.T."/>
            <person name="Grewe F."/>
        </authorList>
    </citation>
    <scope>NUCLEOTIDE SEQUENCE [LARGE SCALE GENOMIC DNA]</scope>
    <source>
        <strain evidence="2 3">Grewe 0041</strain>
    </source>
</reference>
<dbReference type="EMBL" id="JBHFEH010000029">
    <property type="protein sequence ID" value="KAL2052073.1"/>
    <property type="molecule type" value="Genomic_DNA"/>
</dbReference>
<feature type="compositionally biased region" description="Polar residues" evidence="1">
    <location>
        <begin position="17"/>
        <end position="28"/>
    </location>
</feature>
<protein>
    <submittedName>
        <fullName evidence="2">Uncharacterized protein</fullName>
    </submittedName>
</protein>
<keyword evidence="3" id="KW-1185">Reference proteome</keyword>
<comment type="caution">
    <text evidence="2">The sequence shown here is derived from an EMBL/GenBank/DDBJ whole genome shotgun (WGS) entry which is preliminary data.</text>
</comment>
<feature type="compositionally biased region" description="Basic and acidic residues" evidence="1">
    <location>
        <begin position="29"/>
        <end position="51"/>
    </location>
</feature>
<sequence>MTTMAMARKAALATDAEVSNNGEGSSRAQEQRTHTGNAESRKGVEPKKQLSQEELNQGRRTFKETVNAAPKSTLGHLPVSALKPPSLAPAEPQGSTTSSTSSSPPRGLSPTSPVFTSPTSLSASLSSPKQRALSAKSPPLEPSEFATLRSSSTVSVLWPGHSHSYHQHLPTASLQSMKPDSQ</sequence>
<feature type="compositionally biased region" description="Polar residues" evidence="1">
    <location>
        <begin position="170"/>
        <end position="182"/>
    </location>
</feature>
<evidence type="ECO:0000313" key="3">
    <source>
        <dbReference type="Proteomes" id="UP001590951"/>
    </source>
</evidence>